<name>A0ABY5ZPR0_9BACT</name>
<dbReference type="InterPro" id="IPR014030">
    <property type="entry name" value="Ketoacyl_synth_N"/>
</dbReference>
<protein>
    <recommendedName>
        <fullName evidence="1">Beta-ketoacyl synthase-like N-terminal domain-containing protein</fullName>
    </recommendedName>
</protein>
<dbReference type="RefSeq" id="WP_260749462.1">
    <property type="nucleotide sequence ID" value="NZ_CP092109.1"/>
</dbReference>
<dbReference type="Pfam" id="PF00109">
    <property type="entry name" value="ketoacyl-synt"/>
    <property type="match status" value="1"/>
</dbReference>
<accession>A0ABY5ZPR0</accession>
<evidence type="ECO:0000259" key="1">
    <source>
        <dbReference type="Pfam" id="PF00109"/>
    </source>
</evidence>
<evidence type="ECO:0000313" key="2">
    <source>
        <dbReference type="EMBL" id="UWZ81091.1"/>
    </source>
</evidence>
<feature type="domain" description="Beta-ketoacyl synthase-like N-terminal" evidence="1">
    <location>
        <begin position="161"/>
        <end position="225"/>
    </location>
</feature>
<dbReference type="Proteomes" id="UP001060414">
    <property type="component" value="Chromosome"/>
</dbReference>
<dbReference type="Gene3D" id="3.40.47.10">
    <property type="match status" value="1"/>
</dbReference>
<sequence length="366" mass="37966">MPMKAATRAQPANKVSAEAPLTIGGLGVCCLAGNTPFALLGAVATHISGAAADERFSLPIPGTEEEAAILTAPVAGLEDFEDPHLRMGTLAQTALAQALATLPEDFAWDELLILTLVPEEQASRGFHPQALEQLKQDLVALGDDLGRAEFRFVSPAEGAVAHLQAACAELREGKWRALLFGGVDSLVDLVSCSLLARQGHLATTASSDGLMPGEGAAYLLIQQDAAAASLAQLVGMGSAAEPHAGDAADKPMTGLAAAVESALAAQSLAPPAMECVVAPHDGSLSGALEWHQTVERLFPRREAAPRAFEELLPCRSLGEVGATALPLSLALGCARFEFAHPRVGYVMVCETGDRPRRGAVLLSLHG</sequence>
<reference evidence="2" key="1">
    <citation type="journal article" date="2022" name="Environ. Microbiol.">
        <title>Geoalkalibacter halelectricus SAP #1 sp. nov. possessing extracellular electron transfer and mineral#reducing capabilities from a haloalkaline environment.</title>
        <authorList>
            <person name="Yadav S."/>
            <person name="Singh R."/>
            <person name="Sundharam S.S."/>
            <person name="Chaudhary S."/>
            <person name="Krishnamurthi S."/>
            <person name="Patil S.A."/>
        </authorList>
    </citation>
    <scope>NUCLEOTIDE SEQUENCE</scope>
    <source>
        <strain evidence="2">SAP-1</strain>
    </source>
</reference>
<organism evidence="2 3">
    <name type="scientific">Geoalkalibacter halelectricus</name>
    <dbReference type="NCBI Taxonomy" id="2847045"/>
    <lineage>
        <taxon>Bacteria</taxon>
        <taxon>Pseudomonadati</taxon>
        <taxon>Thermodesulfobacteriota</taxon>
        <taxon>Desulfuromonadia</taxon>
        <taxon>Desulfuromonadales</taxon>
        <taxon>Geoalkalibacteraceae</taxon>
        <taxon>Geoalkalibacter</taxon>
    </lineage>
</organism>
<dbReference type="SUPFAM" id="SSF53901">
    <property type="entry name" value="Thiolase-like"/>
    <property type="match status" value="2"/>
</dbReference>
<keyword evidence="3" id="KW-1185">Reference proteome</keyword>
<proteinExistence type="predicted"/>
<dbReference type="InterPro" id="IPR016039">
    <property type="entry name" value="Thiolase-like"/>
</dbReference>
<dbReference type="EMBL" id="CP092109">
    <property type="protein sequence ID" value="UWZ81091.1"/>
    <property type="molecule type" value="Genomic_DNA"/>
</dbReference>
<evidence type="ECO:0000313" key="3">
    <source>
        <dbReference type="Proteomes" id="UP001060414"/>
    </source>
</evidence>
<gene>
    <name evidence="2" type="ORF">L9S41_06765</name>
</gene>